<gene>
    <name evidence="1" type="primary">ORF166714</name>
</gene>
<organism evidence="1">
    <name type="scientific">Arion vulgaris</name>
    <dbReference type="NCBI Taxonomy" id="1028688"/>
    <lineage>
        <taxon>Eukaryota</taxon>
        <taxon>Metazoa</taxon>
        <taxon>Spiralia</taxon>
        <taxon>Lophotrochozoa</taxon>
        <taxon>Mollusca</taxon>
        <taxon>Gastropoda</taxon>
        <taxon>Heterobranchia</taxon>
        <taxon>Euthyneura</taxon>
        <taxon>Panpulmonata</taxon>
        <taxon>Eupulmonata</taxon>
        <taxon>Stylommatophora</taxon>
        <taxon>Helicina</taxon>
        <taxon>Arionoidea</taxon>
        <taxon>Arionidae</taxon>
        <taxon>Arion</taxon>
    </lineage>
</organism>
<dbReference type="EMBL" id="HACG01041862">
    <property type="protein sequence ID" value="CEK88727.1"/>
    <property type="molecule type" value="Transcribed_RNA"/>
</dbReference>
<protein>
    <submittedName>
        <fullName evidence="1">Uncharacterized protein</fullName>
    </submittedName>
</protein>
<accession>A0A0B7B757</accession>
<proteinExistence type="predicted"/>
<dbReference type="AlphaFoldDB" id="A0A0B7B757"/>
<evidence type="ECO:0000313" key="1">
    <source>
        <dbReference type="EMBL" id="CEK88727.1"/>
    </source>
</evidence>
<name>A0A0B7B757_9EUPU</name>
<reference evidence="1" key="1">
    <citation type="submission" date="2014-12" db="EMBL/GenBank/DDBJ databases">
        <title>Insight into the proteome of Arion vulgaris.</title>
        <authorList>
            <person name="Aradska J."/>
            <person name="Bulat T."/>
            <person name="Smidak R."/>
            <person name="Sarate P."/>
            <person name="Gangsoo J."/>
            <person name="Sialana F."/>
            <person name="Bilban M."/>
            <person name="Lubec G."/>
        </authorList>
    </citation>
    <scope>NUCLEOTIDE SEQUENCE</scope>
    <source>
        <tissue evidence="1">Skin</tissue>
    </source>
</reference>
<sequence>MKFNIDVTQQANKKIGQMSPILKCKHITMNIKEHCSTQSFSLHYVISFKPGR</sequence>